<keyword evidence="1" id="KW-1133">Transmembrane helix</keyword>
<protein>
    <submittedName>
        <fullName evidence="2">Uncharacterized protein</fullName>
    </submittedName>
</protein>
<dbReference type="EMBL" id="SRLO01000053">
    <property type="protein sequence ID" value="TNN80572.1"/>
    <property type="molecule type" value="Genomic_DNA"/>
</dbReference>
<comment type="caution">
    <text evidence="2">The sequence shown here is derived from an EMBL/GenBank/DDBJ whole genome shotgun (WGS) entry which is preliminary data.</text>
</comment>
<reference evidence="2 3" key="1">
    <citation type="submission" date="2019-03" db="EMBL/GenBank/DDBJ databases">
        <title>First draft genome of Liparis tanakae, snailfish: a comprehensive survey of snailfish specific genes.</title>
        <authorList>
            <person name="Kim W."/>
            <person name="Song I."/>
            <person name="Jeong J.-H."/>
            <person name="Kim D."/>
            <person name="Kim S."/>
            <person name="Ryu S."/>
            <person name="Song J.Y."/>
            <person name="Lee S.K."/>
        </authorList>
    </citation>
    <scope>NUCLEOTIDE SEQUENCE [LARGE SCALE GENOMIC DNA]</scope>
    <source>
        <tissue evidence="2">Muscle</tissue>
    </source>
</reference>
<dbReference type="AlphaFoldDB" id="A0A4Z2ITD6"/>
<name>A0A4Z2ITD6_9TELE</name>
<organism evidence="2 3">
    <name type="scientific">Liparis tanakae</name>
    <name type="common">Tanaka's snailfish</name>
    <dbReference type="NCBI Taxonomy" id="230148"/>
    <lineage>
        <taxon>Eukaryota</taxon>
        <taxon>Metazoa</taxon>
        <taxon>Chordata</taxon>
        <taxon>Craniata</taxon>
        <taxon>Vertebrata</taxon>
        <taxon>Euteleostomi</taxon>
        <taxon>Actinopterygii</taxon>
        <taxon>Neopterygii</taxon>
        <taxon>Teleostei</taxon>
        <taxon>Neoteleostei</taxon>
        <taxon>Acanthomorphata</taxon>
        <taxon>Eupercaria</taxon>
        <taxon>Perciformes</taxon>
        <taxon>Cottioidei</taxon>
        <taxon>Cottales</taxon>
        <taxon>Liparidae</taxon>
        <taxon>Liparis</taxon>
    </lineage>
</organism>
<evidence type="ECO:0000256" key="1">
    <source>
        <dbReference type="SAM" id="Phobius"/>
    </source>
</evidence>
<dbReference type="OrthoDB" id="9942268at2759"/>
<sequence>MKRFKCPACVFVEVCESSASTERGEGEYDVPLSYRRAVEHPNPTESIYEVPNSLLRSMPDPTLGEPCSTLLSSHYCLCASLLLKVTRHDLCNKSHMCSGCIFVIIFILQAFSGLFVVAEEQLEHGVVWRI</sequence>
<evidence type="ECO:0000313" key="3">
    <source>
        <dbReference type="Proteomes" id="UP000314294"/>
    </source>
</evidence>
<evidence type="ECO:0000313" key="2">
    <source>
        <dbReference type="EMBL" id="TNN80572.1"/>
    </source>
</evidence>
<keyword evidence="3" id="KW-1185">Reference proteome</keyword>
<accession>A0A4Z2ITD6</accession>
<proteinExistence type="predicted"/>
<keyword evidence="1" id="KW-0472">Membrane</keyword>
<dbReference type="Proteomes" id="UP000314294">
    <property type="component" value="Unassembled WGS sequence"/>
</dbReference>
<keyword evidence="1" id="KW-0812">Transmembrane</keyword>
<feature type="transmembrane region" description="Helical" evidence="1">
    <location>
        <begin position="96"/>
        <end position="118"/>
    </location>
</feature>
<gene>
    <name evidence="2" type="ORF">EYF80_009078</name>
</gene>